<dbReference type="EMBL" id="CAICTM010000459">
    <property type="protein sequence ID" value="CAB9510938.1"/>
    <property type="molecule type" value="Genomic_DNA"/>
</dbReference>
<comment type="caution">
    <text evidence="3">The sequence shown here is derived from an EMBL/GenBank/DDBJ whole genome shotgun (WGS) entry which is preliminary data.</text>
</comment>
<reference evidence="3" key="1">
    <citation type="submission" date="2020-06" db="EMBL/GenBank/DDBJ databases">
        <authorList>
            <consortium name="Plant Systems Biology data submission"/>
        </authorList>
    </citation>
    <scope>NUCLEOTIDE SEQUENCE</scope>
    <source>
        <strain evidence="3">D6</strain>
    </source>
</reference>
<keyword evidence="4" id="KW-1185">Reference proteome</keyword>
<evidence type="ECO:0000256" key="1">
    <source>
        <dbReference type="SAM" id="Phobius"/>
    </source>
</evidence>
<keyword evidence="1" id="KW-0812">Transmembrane</keyword>
<evidence type="ECO:0000313" key="4">
    <source>
        <dbReference type="Proteomes" id="UP001153069"/>
    </source>
</evidence>
<organism evidence="3 4">
    <name type="scientific">Seminavis robusta</name>
    <dbReference type="NCBI Taxonomy" id="568900"/>
    <lineage>
        <taxon>Eukaryota</taxon>
        <taxon>Sar</taxon>
        <taxon>Stramenopiles</taxon>
        <taxon>Ochrophyta</taxon>
        <taxon>Bacillariophyta</taxon>
        <taxon>Bacillariophyceae</taxon>
        <taxon>Bacillariophycidae</taxon>
        <taxon>Naviculales</taxon>
        <taxon>Naviculaceae</taxon>
        <taxon>Seminavis</taxon>
    </lineage>
</organism>
<feature type="chain" id="PRO_5040299034" evidence="2">
    <location>
        <begin position="22"/>
        <end position="289"/>
    </location>
</feature>
<feature type="transmembrane region" description="Helical" evidence="1">
    <location>
        <begin position="271"/>
        <end position="288"/>
    </location>
</feature>
<accession>A0A9N8HDH2</accession>
<sequence>MKLHHPSYLLLFLVVSPLVDALKTPSPVSGISALNVPRGGGLPSVKPQHMIKVFCGFYALNGALSFPAPESAKDFALIEGTDDYVVFENLGAISLSYASLVYFLKFKGLSMAVPKMVALSSLPLAYVSYKNMLKGITHKMTGSNLHGPINTLFWVSCIYAILSSKVADPVLLAKVMALPPLAIGTISQFDQELARKIGGFNAGVVSKKGKSIFVWYAALMAGWGALILMTLQLKLSAMDAIGRAAVLETLFMVDCIWIRKWNIGVAPDASNYVFLGIPLLTAVTIFLNK</sequence>
<keyword evidence="1" id="KW-1133">Transmembrane helix</keyword>
<dbReference type="AlphaFoldDB" id="A0A9N8HDH2"/>
<evidence type="ECO:0000256" key="2">
    <source>
        <dbReference type="SAM" id="SignalP"/>
    </source>
</evidence>
<proteinExistence type="predicted"/>
<name>A0A9N8HDH2_9STRA</name>
<keyword evidence="1" id="KW-0472">Membrane</keyword>
<feature type="signal peptide" evidence="2">
    <location>
        <begin position="1"/>
        <end position="21"/>
    </location>
</feature>
<protein>
    <submittedName>
        <fullName evidence="3">Uncharacterized protein</fullName>
    </submittedName>
</protein>
<gene>
    <name evidence="3" type="ORF">SEMRO_460_G147510.1</name>
</gene>
<evidence type="ECO:0000313" key="3">
    <source>
        <dbReference type="EMBL" id="CAB9510938.1"/>
    </source>
</evidence>
<feature type="transmembrane region" description="Helical" evidence="1">
    <location>
        <begin position="213"/>
        <end position="233"/>
    </location>
</feature>
<dbReference type="Proteomes" id="UP001153069">
    <property type="component" value="Unassembled WGS sequence"/>
</dbReference>
<keyword evidence="2" id="KW-0732">Signal</keyword>